<organism evidence="4 5">
    <name type="scientific">Schumannella soli</name>
    <dbReference type="NCBI Taxonomy" id="2590779"/>
    <lineage>
        <taxon>Bacteria</taxon>
        <taxon>Bacillati</taxon>
        <taxon>Actinomycetota</taxon>
        <taxon>Actinomycetes</taxon>
        <taxon>Micrococcales</taxon>
        <taxon>Microbacteriaceae</taxon>
        <taxon>Schumannella</taxon>
    </lineage>
</organism>
<dbReference type="PROSITE" id="PS51186">
    <property type="entry name" value="GNAT"/>
    <property type="match status" value="1"/>
</dbReference>
<protein>
    <submittedName>
        <fullName evidence="4">GNAT family N-acetyltransferase</fullName>
    </submittedName>
</protein>
<evidence type="ECO:0000256" key="1">
    <source>
        <dbReference type="ARBA" id="ARBA00022679"/>
    </source>
</evidence>
<keyword evidence="1 4" id="KW-0808">Transferase</keyword>
<keyword evidence="2" id="KW-0012">Acyltransferase</keyword>
<evidence type="ECO:0000259" key="3">
    <source>
        <dbReference type="PROSITE" id="PS51186"/>
    </source>
</evidence>
<accession>A0A506Y1A0</accession>
<dbReference type="SUPFAM" id="SSF55729">
    <property type="entry name" value="Acyl-CoA N-acyltransferases (Nat)"/>
    <property type="match status" value="2"/>
</dbReference>
<dbReference type="EMBL" id="VHQG01000002">
    <property type="protein sequence ID" value="TPW75410.1"/>
    <property type="molecule type" value="Genomic_DNA"/>
</dbReference>
<dbReference type="Gene3D" id="3.40.630.30">
    <property type="match status" value="1"/>
</dbReference>
<dbReference type="InterPro" id="IPR016181">
    <property type="entry name" value="Acyl_CoA_acyltransferase"/>
</dbReference>
<dbReference type="Pfam" id="PF00583">
    <property type="entry name" value="Acetyltransf_1"/>
    <property type="match status" value="1"/>
</dbReference>
<proteinExistence type="predicted"/>
<dbReference type="PANTHER" id="PTHR43877">
    <property type="entry name" value="AMINOALKYLPHOSPHONATE N-ACETYLTRANSFERASE-RELATED-RELATED"/>
    <property type="match status" value="1"/>
</dbReference>
<evidence type="ECO:0000313" key="4">
    <source>
        <dbReference type="EMBL" id="TPW75410.1"/>
    </source>
</evidence>
<evidence type="ECO:0000313" key="5">
    <source>
        <dbReference type="Proteomes" id="UP000316252"/>
    </source>
</evidence>
<evidence type="ECO:0000256" key="2">
    <source>
        <dbReference type="ARBA" id="ARBA00023315"/>
    </source>
</evidence>
<dbReference type="GO" id="GO:0016747">
    <property type="term" value="F:acyltransferase activity, transferring groups other than amino-acyl groups"/>
    <property type="evidence" value="ECO:0007669"/>
    <property type="project" value="InterPro"/>
</dbReference>
<keyword evidence="5" id="KW-1185">Reference proteome</keyword>
<name>A0A506Y1A0_9MICO</name>
<dbReference type="InterPro" id="IPR050832">
    <property type="entry name" value="Bact_Acetyltransf"/>
</dbReference>
<feature type="domain" description="N-acetyltransferase" evidence="3">
    <location>
        <begin position="30"/>
        <end position="201"/>
    </location>
</feature>
<dbReference type="OrthoDB" id="4119890at2"/>
<sequence length="375" mass="40410">MTMTPAPATHDGDVEIAELRIPVSLDTATADVDDFRAAVELWNAIEREAFGRAADPSQPGEVLPAWANQRWERRRMVLAKLDGRVVGRAALHVPASSPDTGFCSVMVAADARRRGIGTALADGLETLARESGVSKLLSWAAAPVVSDAEVAAGAEVLVPPTGIGRVPADHASVRFALGRGARLEQVERVSSVDLPMPDDELAARLAAARTASGPDYDTVTWIGATPTEWLDEIARLKTRMSTDAPSAGMEEPEDPYTAERVVDEERDQAESGIETIVAAAVHRPSGELAGYTYFDTAPDTSRVVSQEDTIVLREHRGHRLGMLVKLANLEQLQRERPGHPAVITFNAEENRFMLDVNEAVGFAPIAVEGAWRTDL</sequence>
<dbReference type="Proteomes" id="UP000316252">
    <property type="component" value="Unassembled WGS sequence"/>
</dbReference>
<dbReference type="CDD" id="cd04301">
    <property type="entry name" value="NAT_SF"/>
    <property type="match status" value="1"/>
</dbReference>
<reference evidence="4 5" key="1">
    <citation type="submission" date="2019-06" db="EMBL/GenBank/DDBJ databases">
        <authorList>
            <person name="Li F."/>
        </authorList>
    </citation>
    <scope>NUCLEOTIDE SEQUENCE [LARGE SCALE GENOMIC DNA]</scope>
    <source>
        <strain evidence="4 5">10F1D-1</strain>
    </source>
</reference>
<gene>
    <name evidence="4" type="ORF">FJ657_05785</name>
</gene>
<dbReference type="AlphaFoldDB" id="A0A506Y1A0"/>
<dbReference type="InterPro" id="IPR000182">
    <property type="entry name" value="GNAT_dom"/>
</dbReference>
<comment type="caution">
    <text evidence="4">The sequence shown here is derived from an EMBL/GenBank/DDBJ whole genome shotgun (WGS) entry which is preliminary data.</text>
</comment>